<dbReference type="Pfam" id="PF04796">
    <property type="entry name" value="RepA_C"/>
    <property type="match status" value="1"/>
</dbReference>
<dbReference type="AlphaFoldDB" id="A0A9P6YKS3"/>
<name>A0A9P6YKS3_9FUNG</name>
<sequence length="306" mass="34413">MLPRHRQLIEDAVEIEQEEARAAGALGYMARTLAQATLPHTDPKLPAGMLYSRDTGRLTLSVAPTSRRHGIPYGSIPRVILAWICSEAVKTKERTLSLGHSQSDFLERLSLHNNGRDIARFREQALRLFKSVISVEYTDERDGDLSARLLISESSHVFWHPKASEQRGLWESSLELSEGFFREIMAAPVPIDMRVFHALTKSPLAMDIYTWLTYRMFILRRSGRSSAFVPWAGLKSQFGAGYPNTDQGFRDFKKGFRLRLKEVLLFYPAAQGHIQETPVGLALTPCELHIAHTNGAKLASLPKSKA</sequence>
<dbReference type="InterPro" id="IPR006881">
    <property type="entry name" value="RepA_C"/>
</dbReference>
<protein>
    <recommendedName>
        <fullName evidence="3">RepA</fullName>
    </recommendedName>
</protein>
<evidence type="ECO:0000313" key="2">
    <source>
        <dbReference type="Proteomes" id="UP000740926"/>
    </source>
</evidence>
<accession>A0A9P6YKS3</accession>
<organism evidence="1 2">
    <name type="scientific">Rhizopus delemar</name>
    <dbReference type="NCBI Taxonomy" id="936053"/>
    <lineage>
        <taxon>Eukaryota</taxon>
        <taxon>Fungi</taxon>
        <taxon>Fungi incertae sedis</taxon>
        <taxon>Mucoromycota</taxon>
        <taxon>Mucoromycotina</taxon>
        <taxon>Mucoromycetes</taxon>
        <taxon>Mucorales</taxon>
        <taxon>Mucorineae</taxon>
        <taxon>Rhizopodaceae</taxon>
        <taxon>Rhizopus</taxon>
    </lineage>
</organism>
<reference evidence="1 2" key="1">
    <citation type="journal article" date="2020" name="Microb. Genom.">
        <title>Genetic diversity of clinical and environmental Mucorales isolates obtained from an investigation of mucormycosis cases among solid organ transplant recipients.</title>
        <authorList>
            <person name="Nguyen M.H."/>
            <person name="Kaul D."/>
            <person name="Muto C."/>
            <person name="Cheng S.J."/>
            <person name="Richter R.A."/>
            <person name="Bruno V.M."/>
            <person name="Liu G."/>
            <person name="Beyhan S."/>
            <person name="Sundermann A.J."/>
            <person name="Mounaud S."/>
            <person name="Pasculle A.W."/>
            <person name="Nierman W.C."/>
            <person name="Driscoll E."/>
            <person name="Cumbie R."/>
            <person name="Clancy C.J."/>
            <person name="Dupont C.L."/>
        </authorList>
    </citation>
    <scope>NUCLEOTIDE SEQUENCE [LARGE SCALE GENOMIC DNA]</scope>
    <source>
        <strain evidence="1 2">GL24</strain>
    </source>
</reference>
<keyword evidence="2" id="KW-1185">Reference proteome</keyword>
<evidence type="ECO:0000313" key="1">
    <source>
        <dbReference type="EMBL" id="KAG1551125.1"/>
    </source>
</evidence>
<dbReference type="EMBL" id="JAANIU010004965">
    <property type="protein sequence ID" value="KAG1551125.1"/>
    <property type="molecule type" value="Genomic_DNA"/>
</dbReference>
<evidence type="ECO:0008006" key="3">
    <source>
        <dbReference type="Google" id="ProtNLM"/>
    </source>
</evidence>
<proteinExistence type="predicted"/>
<gene>
    <name evidence="1" type="ORF">G6F50_013204</name>
</gene>
<dbReference type="Proteomes" id="UP000740926">
    <property type="component" value="Unassembled WGS sequence"/>
</dbReference>
<comment type="caution">
    <text evidence="1">The sequence shown here is derived from an EMBL/GenBank/DDBJ whole genome shotgun (WGS) entry which is preliminary data.</text>
</comment>